<name>A0A031JPL8_9SPHN</name>
<dbReference type="EMBL" id="JFYZ01000034">
    <property type="protein sequence ID" value="EZP77105.1"/>
    <property type="molecule type" value="Genomic_DNA"/>
</dbReference>
<dbReference type="SUPFAM" id="SSF109604">
    <property type="entry name" value="HD-domain/PDEase-like"/>
    <property type="match status" value="1"/>
</dbReference>
<dbReference type="PANTHER" id="PTHR43155:SF2">
    <property type="entry name" value="CYCLIC DI-GMP PHOSPHODIESTERASE PA4108"/>
    <property type="match status" value="1"/>
</dbReference>
<dbReference type="Gene3D" id="1.10.3210.10">
    <property type="entry name" value="Hypothetical protein af1432"/>
    <property type="match status" value="1"/>
</dbReference>
<dbReference type="Proteomes" id="UP000024329">
    <property type="component" value="Unassembled WGS sequence"/>
</dbReference>
<dbReference type="AlphaFoldDB" id="A0A031JPL8"/>
<reference evidence="2 3" key="1">
    <citation type="submission" date="2014-03" db="EMBL/GenBank/DDBJ databases">
        <title>Whole genome sequence of Novosphingobium resinovorum KF1.</title>
        <authorList>
            <person name="Gan H.M."/>
            <person name="Gan H.Y."/>
            <person name="Chew T.H."/>
            <person name="Savka M.A."/>
        </authorList>
    </citation>
    <scope>NUCLEOTIDE SEQUENCE [LARGE SCALE GENOMIC DNA]</scope>
    <source>
        <strain evidence="2 3">KF1</strain>
    </source>
</reference>
<sequence length="446" mass="49039">MKRRIAIDQIEAGMYLVGFEGFWLLHPFWRTKFVLTQADITQILASGVKAVFIDDEKGAAPICVTAPTPPAPLTPPPAPAKRMEAARHWRSFPAPSPSPRRLIVDVDEVQRATEAIQRSKRVIMRMFGEARMGKAVALRDVEPIVDEIAESVIRDAAAMIKVTRLKRKNEYTYLHSVAVCALMINLGRQLGLAESLTRDLGIAGLMHDIGKMSVPGTVLDKPGSLNHDEFEIIRAHPQKGHELLLMTEGISPIALDVCLHHHERVDGTGYPFGLTAEQLSLHARMGAVCDVYDAVTSRRPYKDPWTPSDALAKMLEWEGHFDPHVLDAFISSIGIYPVGTLVRLRTNRLGIVVAGNAREPTMPAVRAFFSTMEREFLPPETFICSATLKGDAAIGIENGEAWFGPRWPVIQAFVLDNRMPTADLIGSGQANIASPALDQPRVAAGN</sequence>
<protein>
    <submittedName>
        <fullName evidence="2">Metal dependent phosphohydrolase</fullName>
    </submittedName>
</protein>
<proteinExistence type="predicted"/>
<evidence type="ECO:0000313" key="2">
    <source>
        <dbReference type="EMBL" id="EZP77105.1"/>
    </source>
</evidence>
<accession>A0A031JPL8</accession>
<feature type="domain" description="HD-GYP" evidence="1">
    <location>
        <begin position="150"/>
        <end position="345"/>
    </location>
</feature>
<keyword evidence="2" id="KW-0378">Hydrolase</keyword>
<dbReference type="Pfam" id="PF13487">
    <property type="entry name" value="HD_5"/>
    <property type="match status" value="1"/>
</dbReference>
<dbReference type="PATRIC" id="fig|158500.4.peg.4502"/>
<dbReference type="CDD" id="cd00077">
    <property type="entry name" value="HDc"/>
    <property type="match status" value="1"/>
</dbReference>
<dbReference type="InterPro" id="IPR037522">
    <property type="entry name" value="HD_GYP_dom"/>
</dbReference>
<evidence type="ECO:0000259" key="1">
    <source>
        <dbReference type="PROSITE" id="PS51832"/>
    </source>
</evidence>
<organism evidence="2 3">
    <name type="scientific">Novosphingobium resinovorum</name>
    <dbReference type="NCBI Taxonomy" id="158500"/>
    <lineage>
        <taxon>Bacteria</taxon>
        <taxon>Pseudomonadati</taxon>
        <taxon>Pseudomonadota</taxon>
        <taxon>Alphaproteobacteria</taxon>
        <taxon>Sphingomonadales</taxon>
        <taxon>Sphingomonadaceae</taxon>
        <taxon>Novosphingobium</taxon>
    </lineage>
</organism>
<comment type="caution">
    <text evidence="2">The sequence shown here is derived from an EMBL/GenBank/DDBJ whole genome shotgun (WGS) entry which is preliminary data.</text>
</comment>
<dbReference type="PROSITE" id="PS51832">
    <property type="entry name" value="HD_GYP"/>
    <property type="match status" value="1"/>
</dbReference>
<dbReference type="Pfam" id="PF11871">
    <property type="entry name" value="DUF3391"/>
    <property type="match status" value="1"/>
</dbReference>
<evidence type="ECO:0000313" key="3">
    <source>
        <dbReference type="Proteomes" id="UP000024329"/>
    </source>
</evidence>
<dbReference type="PANTHER" id="PTHR43155">
    <property type="entry name" value="CYCLIC DI-GMP PHOSPHODIESTERASE PA4108-RELATED"/>
    <property type="match status" value="1"/>
</dbReference>
<dbReference type="InterPro" id="IPR003607">
    <property type="entry name" value="HD/PDEase_dom"/>
</dbReference>
<dbReference type="InterPro" id="IPR021812">
    <property type="entry name" value="DUF3391"/>
</dbReference>
<gene>
    <name evidence="2" type="ORF">BV97_04430</name>
</gene>
<dbReference type="RefSeq" id="WP_036528758.1">
    <property type="nucleotide sequence ID" value="NZ_JFYZ01000034.1"/>
</dbReference>
<dbReference type="SMART" id="SM00471">
    <property type="entry name" value="HDc"/>
    <property type="match status" value="1"/>
</dbReference>
<dbReference type="GO" id="GO:0008081">
    <property type="term" value="F:phosphoric diester hydrolase activity"/>
    <property type="evidence" value="ECO:0007669"/>
    <property type="project" value="UniProtKB-ARBA"/>
</dbReference>
<dbReference type="eggNOG" id="COG2206">
    <property type="taxonomic scope" value="Bacteria"/>
</dbReference>